<evidence type="ECO:0000313" key="3">
    <source>
        <dbReference type="Proteomes" id="UP000198853"/>
    </source>
</evidence>
<dbReference type="SUPFAM" id="SSF53448">
    <property type="entry name" value="Nucleotide-diphospho-sugar transferases"/>
    <property type="match status" value="1"/>
</dbReference>
<feature type="domain" description="Glycosyltransferase 2-like" evidence="1">
    <location>
        <begin position="4"/>
        <end position="139"/>
    </location>
</feature>
<organism evidence="2 3">
    <name type="scientific">Natribacillus halophilus</name>
    <dbReference type="NCBI Taxonomy" id="549003"/>
    <lineage>
        <taxon>Bacteria</taxon>
        <taxon>Bacillati</taxon>
        <taxon>Bacillota</taxon>
        <taxon>Bacilli</taxon>
        <taxon>Bacillales</taxon>
        <taxon>Bacillaceae</taxon>
        <taxon>Natribacillus</taxon>
    </lineage>
</organism>
<keyword evidence="3" id="KW-1185">Reference proteome</keyword>
<evidence type="ECO:0000313" key="2">
    <source>
        <dbReference type="EMBL" id="SDI86506.1"/>
    </source>
</evidence>
<dbReference type="CDD" id="cd00761">
    <property type="entry name" value="Glyco_tranf_GTA_type"/>
    <property type="match status" value="1"/>
</dbReference>
<dbReference type="Pfam" id="PF00535">
    <property type="entry name" value="Glycos_transf_2"/>
    <property type="match status" value="1"/>
</dbReference>
<dbReference type="InterPro" id="IPR029044">
    <property type="entry name" value="Nucleotide-diphossugar_trans"/>
</dbReference>
<dbReference type="InterPro" id="IPR001173">
    <property type="entry name" value="Glyco_trans_2-like"/>
</dbReference>
<name>A0A1G8P2M5_9BACI</name>
<dbReference type="GO" id="GO:0016740">
    <property type="term" value="F:transferase activity"/>
    <property type="evidence" value="ECO:0007669"/>
    <property type="project" value="UniProtKB-KW"/>
</dbReference>
<proteinExistence type="predicted"/>
<dbReference type="AlphaFoldDB" id="A0A1G8P2M5"/>
<keyword evidence="2" id="KW-0808">Transferase</keyword>
<sequence>MISVLTCTNRPHMMNNIFANYAQQELEQKELILILNQDEMDINIWKREAKKYPNVSVYQLPARMSVSACKNFGVQKATYDYMAKFDDDDYYAPRYLTTVRDAFTEKQADIVGKSSIYYYFTNRNALGLFPSNSENSYTTRVADSTLAFKKDVCKHVRFTPMKMGSDSKFQKDCRMKGFTIYSTARYDHVAIRGGASHTWNITDEQLMKQCTALVYTKDYHIDKKKFSQSL</sequence>
<reference evidence="2 3" key="1">
    <citation type="submission" date="2016-10" db="EMBL/GenBank/DDBJ databases">
        <authorList>
            <person name="de Groot N.N."/>
        </authorList>
    </citation>
    <scope>NUCLEOTIDE SEQUENCE [LARGE SCALE GENOMIC DNA]</scope>
    <source>
        <strain evidence="2 3">DSM 21771</strain>
    </source>
</reference>
<evidence type="ECO:0000259" key="1">
    <source>
        <dbReference type="Pfam" id="PF00535"/>
    </source>
</evidence>
<gene>
    <name evidence="2" type="ORF">SAMN04488123_107153</name>
</gene>
<protein>
    <submittedName>
        <fullName evidence="2">Glycosyl transferase family 2</fullName>
    </submittedName>
</protein>
<accession>A0A1G8P2M5</accession>
<dbReference type="RefSeq" id="WP_090398448.1">
    <property type="nucleotide sequence ID" value="NZ_FNEN01000007.1"/>
</dbReference>
<dbReference type="EMBL" id="FNEN01000007">
    <property type="protein sequence ID" value="SDI86506.1"/>
    <property type="molecule type" value="Genomic_DNA"/>
</dbReference>
<dbReference type="OrthoDB" id="6713581at2"/>
<dbReference type="Proteomes" id="UP000198853">
    <property type="component" value="Unassembled WGS sequence"/>
</dbReference>
<dbReference type="Gene3D" id="3.90.550.10">
    <property type="entry name" value="Spore Coat Polysaccharide Biosynthesis Protein SpsA, Chain A"/>
    <property type="match status" value="1"/>
</dbReference>